<evidence type="ECO:0000313" key="4">
    <source>
        <dbReference type="Proteomes" id="UP000886757"/>
    </source>
</evidence>
<feature type="chain" id="PRO_5039697033" evidence="2">
    <location>
        <begin position="25"/>
        <end position="560"/>
    </location>
</feature>
<dbReference type="InterPro" id="IPR012332">
    <property type="entry name" value="Autotransporter_pectin_lyase_C"/>
</dbReference>
<organism evidence="3 4">
    <name type="scientific">Candidatus Choladousia intestinavium</name>
    <dbReference type="NCBI Taxonomy" id="2840727"/>
    <lineage>
        <taxon>Bacteria</taxon>
        <taxon>Bacillati</taxon>
        <taxon>Bacillota</taxon>
        <taxon>Clostridia</taxon>
        <taxon>Lachnospirales</taxon>
        <taxon>Lachnospiraceae</taxon>
        <taxon>Lachnospiraceae incertae sedis</taxon>
        <taxon>Candidatus Choladousia</taxon>
    </lineage>
</organism>
<accession>A0A9D1DAN0</accession>
<dbReference type="SUPFAM" id="SSF51126">
    <property type="entry name" value="Pectin lyase-like"/>
    <property type="match status" value="1"/>
</dbReference>
<sequence length="560" mass="57972">MKRKYAAVFAGLVLGAAAAGSAGAAGFAREAVQEESAPADADTDGNAQAAETENTDGDSLNSVQQENAAYGEITAVGENSITIALGNMRQTGEPGESANGSQPEMGEEAPEMSRPEAGEEPPEDYDAVEEYTEDTEVEDASIESTGTDENGVLVSGGAQVSLKGMEITRASEDSTGGDASSFYGVGAALLATAGDTYISESSIDTDAAGGAGIFAYGDAAVYAADTAISTNQDTSGGIHAAGGGTLYAWNLDVETNGESSAAIRSDRGGGVMVVDGGTYTSKGTGSPAVYSTADITVHDSDLTAENSEAVCIEGNNTLRLFGCSLSGNMMDDSRNDCTWNVILYQSMSGDSEEGNSTFEMSGGSLKAGNGGMFYTTNTESTFILRDVNLEYAQENPFFLKCTGNSNERGWGISGSNGADCSFTAISQDMQGDVIWDSISNLDLYMTEGSTFAGAVVQDETNAGSGGNGYCNVYISEDSIWTVTGDSTVTCLYNEGTIADENGNSLTIQGTDGTVYAEGTSEYTITAETYEETADWSGVSLGSAWEEYQVEMPEQLASETE</sequence>
<dbReference type="InterPro" id="IPR011050">
    <property type="entry name" value="Pectin_lyase_fold/virulence"/>
</dbReference>
<feature type="region of interest" description="Disordered" evidence="1">
    <location>
        <begin position="89"/>
        <end position="123"/>
    </location>
</feature>
<gene>
    <name evidence="3" type="ORF">IAB31_12025</name>
</gene>
<comment type="caution">
    <text evidence="3">The sequence shown here is derived from an EMBL/GenBank/DDBJ whole genome shotgun (WGS) entry which is preliminary data.</text>
</comment>
<reference evidence="3" key="1">
    <citation type="submission" date="2020-10" db="EMBL/GenBank/DDBJ databases">
        <authorList>
            <person name="Gilroy R."/>
        </authorList>
    </citation>
    <scope>NUCLEOTIDE SEQUENCE</scope>
    <source>
        <strain evidence="3">ChiSjej4B22-8148</strain>
    </source>
</reference>
<feature type="compositionally biased region" description="Polar residues" evidence="1">
    <location>
        <begin position="45"/>
        <end position="61"/>
    </location>
</feature>
<evidence type="ECO:0000313" key="3">
    <source>
        <dbReference type="EMBL" id="HIR14637.1"/>
    </source>
</evidence>
<dbReference type="EMBL" id="DVGK01000138">
    <property type="protein sequence ID" value="HIR14637.1"/>
    <property type="molecule type" value="Genomic_DNA"/>
</dbReference>
<evidence type="ECO:0000256" key="2">
    <source>
        <dbReference type="SAM" id="SignalP"/>
    </source>
</evidence>
<proteinExistence type="predicted"/>
<name>A0A9D1DAN0_9FIRM</name>
<dbReference type="Gene3D" id="2.160.20.20">
    <property type="match status" value="1"/>
</dbReference>
<evidence type="ECO:0000256" key="1">
    <source>
        <dbReference type="SAM" id="MobiDB-lite"/>
    </source>
</evidence>
<feature type="signal peptide" evidence="2">
    <location>
        <begin position="1"/>
        <end position="24"/>
    </location>
</feature>
<dbReference type="AlphaFoldDB" id="A0A9D1DAN0"/>
<protein>
    <submittedName>
        <fullName evidence="3">Uncharacterized protein</fullName>
    </submittedName>
</protein>
<feature type="region of interest" description="Disordered" evidence="1">
    <location>
        <begin position="23"/>
        <end position="61"/>
    </location>
</feature>
<reference evidence="3" key="2">
    <citation type="journal article" date="2021" name="PeerJ">
        <title>Extensive microbial diversity within the chicken gut microbiome revealed by metagenomics and culture.</title>
        <authorList>
            <person name="Gilroy R."/>
            <person name="Ravi A."/>
            <person name="Getino M."/>
            <person name="Pursley I."/>
            <person name="Horton D.L."/>
            <person name="Alikhan N.F."/>
            <person name="Baker D."/>
            <person name="Gharbi K."/>
            <person name="Hall N."/>
            <person name="Watson M."/>
            <person name="Adriaenssens E.M."/>
            <person name="Foster-Nyarko E."/>
            <person name="Jarju S."/>
            <person name="Secka A."/>
            <person name="Antonio M."/>
            <person name="Oren A."/>
            <person name="Chaudhuri R.R."/>
            <person name="La Ragione R."/>
            <person name="Hildebrand F."/>
            <person name="Pallen M.J."/>
        </authorList>
    </citation>
    <scope>NUCLEOTIDE SEQUENCE</scope>
    <source>
        <strain evidence="3">ChiSjej4B22-8148</strain>
    </source>
</reference>
<keyword evidence="2" id="KW-0732">Signal</keyword>
<dbReference type="Proteomes" id="UP000886757">
    <property type="component" value="Unassembled WGS sequence"/>
</dbReference>